<dbReference type="AlphaFoldDB" id="A0A7J7M4D0"/>
<evidence type="ECO:0008006" key="3">
    <source>
        <dbReference type="Google" id="ProtNLM"/>
    </source>
</evidence>
<evidence type="ECO:0000313" key="1">
    <source>
        <dbReference type="EMBL" id="KAF6149634.1"/>
    </source>
</evidence>
<proteinExistence type="predicted"/>
<keyword evidence="2" id="KW-1185">Reference proteome</keyword>
<comment type="caution">
    <text evidence="1">The sequence shown here is derived from an EMBL/GenBank/DDBJ whole genome shotgun (WGS) entry which is preliminary data.</text>
</comment>
<organism evidence="1 2">
    <name type="scientific">Kingdonia uniflora</name>
    <dbReference type="NCBI Taxonomy" id="39325"/>
    <lineage>
        <taxon>Eukaryota</taxon>
        <taxon>Viridiplantae</taxon>
        <taxon>Streptophyta</taxon>
        <taxon>Embryophyta</taxon>
        <taxon>Tracheophyta</taxon>
        <taxon>Spermatophyta</taxon>
        <taxon>Magnoliopsida</taxon>
        <taxon>Ranunculales</taxon>
        <taxon>Circaeasteraceae</taxon>
        <taxon>Kingdonia</taxon>
    </lineage>
</organism>
<dbReference type="EMBL" id="JACGCM010001789">
    <property type="protein sequence ID" value="KAF6149634.1"/>
    <property type="molecule type" value="Genomic_DNA"/>
</dbReference>
<gene>
    <name evidence="1" type="ORF">GIB67_011243</name>
</gene>
<dbReference type="Proteomes" id="UP000541444">
    <property type="component" value="Unassembled WGS sequence"/>
</dbReference>
<accession>A0A7J7M4D0</accession>
<protein>
    <recommendedName>
        <fullName evidence="3">DUF295 domain-containing protein</fullName>
    </recommendedName>
</protein>
<sequence length="82" mass="9796">MAIYRSNRRLRFASLEDCPVLKGNCIYFTDDFHFNYYESGGFDMGIFDLKEPTIQPVYSGKTMFTTTSRVIEWQFMHIERYV</sequence>
<reference evidence="1 2" key="1">
    <citation type="journal article" date="2020" name="IScience">
        <title>Genome Sequencing of the Endangered Kingdonia uniflora (Circaeasteraceae, Ranunculales) Reveals Potential Mechanisms of Evolutionary Specialization.</title>
        <authorList>
            <person name="Sun Y."/>
            <person name="Deng T."/>
            <person name="Zhang A."/>
            <person name="Moore M.J."/>
            <person name="Landis J.B."/>
            <person name="Lin N."/>
            <person name="Zhang H."/>
            <person name="Zhang X."/>
            <person name="Huang J."/>
            <person name="Zhang X."/>
            <person name="Sun H."/>
            <person name="Wang H."/>
        </authorList>
    </citation>
    <scope>NUCLEOTIDE SEQUENCE [LARGE SCALE GENOMIC DNA]</scope>
    <source>
        <strain evidence="1">TB1705</strain>
        <tissue evidence="1">Leaf</tissue>
    </source>
</reference>
<dbReference type="OrthoDB" id="642536at2759"/>
<name>A0A7J7M4D0_9MAGN</name>
<evidence type="ECO:0000313" key="2">
    <source>
        <dbReference type="Proteomes" id="UP000541444"/>
    </source>
</evidence>